<proteinExistence type="predicted"/>
<accession>A0A395V7E2</accession>
<feature type="coiled-coil region" evidence="2">
    <location>
        <begin position="26"/>
        <end position="116"/>
    </location>
</feature>
<dbReference type="InterPro" id="IPR042047">
    <property type="entry name" value="SleB_dom1"/>
</dbReference>
<comment type="caution">
    <text evidence="6">The sequence shown here is derived from an EMBL/GenBank/DDBJ whole genome shotgun (WGS) entry which is preliminary data.</text>
</comment>
<feature type="domain" description="Peptidoglycan hydrolase PcsB coiled-coil" evidence="5">
    <location>
        <begin position="106"/>
        <end position="174"/>
    </location>
</feature>
<dbReference type="PANTHER" id="PTHR45615:SF80">
    <property type="entry name" value="GRIP DOMAIN-CONTAINING PROTEIN"/>
    <property type="match status" value="1"/>
</dbReference>
<evidence type="ECO:0000256" key="3">
    <source>
        <dbReference type="SAM" id="SignalP"/>
    </source>
</evidence>
<reference evidence="6 7" key="1">
    <citation type="submission" date="2018-08" db="EMBL/GenBank/DDBJ databases">
        <title>A genome reference for cultivated species of the human gut microbiota.</title>
        <authorList>
            <person name="Zou Y."/>
            <person name="Xue W."/>
            <person name="Luo G."/>
        </authorList>
    </citation>
    <scope>NUCLEOTIDE SEQUENCE [LARGE SCALE GENOMIC DNA]</scope>
    <source>
        <strain evidence="6 7">AF22-12AC</strain>
    </source>
</reference>
<dbReference type="Proteomes" id="UP000266172">
    <property type="component" value="Unassembled WGS sequence"/>
</dbReference>
<dbReference type="GO" id="GO:0016787">
    <property type="term" value="F:hydrolase activity"/>
    <property type="evidence" value="ECO:0007669"/>
    <property type="project" value="UniProtKB-KW"/>
</dbReference>
<evidence type="ECO:0000256" key="1">
    <source>
        <dbReference type="ARBA" id="ARBA00022729"/>
    </source>
</evidence>
<organism evidence="6 7">
    <name type="scientific">Roseburia hominis</name>
    <dbReference type="NCBI Taxonomy" id="301301"/>
    <lineage>
        <taxon>Bacteria</taxon>
        <taxon>Bacillati</taxon>
        <taxon>Bacillota</taxon>
        <taxon>Clostridia</taxon>
        <taxon>Lachnospirales</taxon>
        <taxon>Lachnospiraceae</taxon>
        <taxon>Roseburia</taxon>
    </lineage>
</organism>
<evidence type="ECO:0000259" key="4">
    <source>
        <dbReference type="Pfam" id="PF07486"/>
    </source>
</evidence>
<dbReference type="SUPFAM" id="SSF90257">
    <property type="entry name" value="Myosin rod fragments"/>
    <property type="match status" value="1"/>
</dbReference>
<evidence type="ECO:0000256" key="2">
    <source>
        <dbReference type="SAM" id="Coils"/>
    </source>
</evidence>
<sequence length="384" mass="42411">MIQIPWRRVAGAALVMCLLLANTSYAETTQDNINDAKNQIEDLKDQKKDAEDTVNDISGKKDALESDLSGLNGQLSDIVAQINDLEGQISDKQGEIDQAKEDLAAAEAQSAKQYEDMKLRIQFMYENGSTPVWQMLAEAESFSDFLNRTEYITDINAYDRKKLVEYQDLQEQIAAQKEDLESDMTELVAMQDDMKKKQANVSSLINTTKANLAQTQEDLADAQSNVANLEDKINQMVEYEKQLEIQKAKEDAARLAAIKEQEKEDTSTVVYVPTDSDQYLLGAIIQCEAGGESYDGKLAVGSVVINRVKSSYFPNSVSGVIYQSGQFSPVASGRLAYRLEAGVDGSCLQAAQDVLNGNITVGCLYFRQNNGIIQGTVIGNHVFY</sequence>
<protein>
    <submittedName>
        <fullName evidence="6">Cell wall hydrolase</fullName>
    </submittedName>
</protein>
<feature type="signal peptide" evidence="3">
    <location>
        <begin position="1"/>
        <end position="26"/>
    </location>
</feature>
<dbReference type="EMBL" id="QRVL01000004">
    <property type="protein sequence ID" value="RGS40985.1"/>
    <property type="molecule type" value="Genomic_DNA"/>
</dbReference>
<evidence type="ECO:0000313" key="6">
    <source>
        <dbReference type="EMBL" id="RGS40985.1"/>
    </source>
</evidence>
<dbReference type="Gene3D" id="1.10.10.2520">
    <property type="entry name" value="Cell wall hydrolase SleB, domain 1"/>
    <property type="match status" value="1"/>
</dbReference>
<gene>
    <name evidence="6" type="ORF">DWX93_07180</name>
</gene>
<feature type="domain" description="Cell wall hydrolase SleB" evidence="4">
    <location>
        <begin position="291"/>
        <end position="384"/>
    </location>
</feature>
<feature type="chain" id="PRO_5017245959" evidence="3">
    <location>
        <begin position="27"/>
        <end position="384"/>
    </location>
</feature>
<dbReference type="Gene3D" id="6.10.250.3150">
    <property type="match status" value="1"/>
</dbReference>
<dbReference type="RefSeq" id="WP_118097146.1">
    <property type="nucleotide sequence ID" value="NZ_QRVL01000004.1"/>
</dbReference>
<dbReference type="Pfam" id="PF07486">
    <property type="entry name" value="Hydrolase_2"/>
    <property type="match status" value="1"/>
</dbReference>
<dbReference type="Pfam" id="PF24568">
    <property type="entry name" value="CC_PcsB"/>
    <property type="match status" value="1"/>
</dbReference>
<evidence type="ECO:0000313" key="7">
    <source>
        <dbReference type="Proteomes" id="UP000266172"/>
    </source>
</evidence>
<dbReference type="AlphaFoldDB" id="A0A395V7E2"/>
<name>A0A395V7E2_9FIRM</name>
<keyword evidence="6" id="KW-0378">Hydrolase</keyword>
<feature type="coiled-coil region" evidence="2">
    <location>
        <begin position="163"/>
        <end position="265"/>
    </location>
</feature>
<evidence type="ECO:0000259" key="5">
    <source>
        <dbReference type="Pfam" id="PF24568"/>
    </source>
</evidence>
<dbReference type="PANTHER" id="PTHR45615">
    <property type="entry name" value="MYOSIN HEAVY CHAIN, NON-MUSCLE"/>
    <property type="match status" value="1"/>
</dbReference>
<keyword evidence="1 3" id="KW-0732">Signal</keyword>
<dbReference type="InterPro" id="IPR057309">
    <property type="entry name" value="PcsB_CC"/>
</dbReference>
<keyword evidence="2" id="KW-0175">Coiled coil</keyword>
<dbReference type="InterPro" id="IPR011105">
    <property type="entry name" value="Cell_wall_hydrolase_SleB"/>
</dbReference>